<accession>A0ABZ2L6E2</accession>
<dbReference type="InterPro" id="IPR016186">
    <property type="entry name" value="C-type_lectin-like/link_sf"/>
</dbReference>
<dbReference type="EMBL" id="CP089983">
    <property type="protein sequence ID" value="WXB05518.1"/>
    <property type="molecule type" value="Genomic_DNA"/>
</dbReference>
<evidence type="ECO:0000313" key="3">
    <source>
        <dbReference type="EMBL" id="WXB05518.1"/>
    </source>
</evidence>
<protein>
    <recommendedName>
        <fullName evidence="5">DUF1554 domain-containing protein</fullName>
    </recommendedName>
</protein>
<feature type="chain" id="PRO_5047117773" description="DUF1554 domain-containing protein" evidence="2">
    <location>
        <begin position="19"/>
        <end position="373"/>
    </location>
</feature>
<keyword evidence="4" id="KW-1185">Reference proteome</keyword>
<dbReference type="Proteomes" id="UP001374803">
    <property type="component" value="Chromosome"/>
</dbReference>
<evidence type="ECO:0008006" key="5">
    <source>
        <dbReference type="Google" id="ProtNLM"/>
    </source>
</evidence>
<sequence length="373" mass="39134">MKRTWLAGLAVALFLVQAASCTTQQDLGDRPGGDGDGGPPNGDGGGDGQQPAAPMRVFVTKSTYTGNLREAARRPGGLEAADALCQLSADGATLGGHWAAWLSDRNMDAIDRIDNDGPWVSLPSRYGNGKKKIFLDRAGIGAGPIESFTDEYGNDGAGYAGSYRTGSSPSGRADGNDCASWSLASTGTYDVCALDKLLCLEQKVAGYRKRVFVTSKSFAADFAIGHYPFESADGLCGDAAKAANLGGKWRAWISSYSSGTFRAFDRLGGRADSWTLVDGSTVAFSSRAQLATGPEHGIDRDEFNHAVDAASPVWTGTPAQGTTSTSSNTCSDFDSKSNGIFGIVGIVGETSAKWTESTPLTCDKTARLYCFEQ</sequence>
<name>A0ABZ2L6E2_9BACT</name>
<dbReference type="InterPro" id="IPR016187">
    <property type="entry name" value="CTDL_fold"/>
</dbReference>
<keyword evidence="2" id="KW-0732">Signal</keyword>
<dbReference type="RefSeq" id="WP_394835164.1">
    <property type="nucleotide sequence ID" value="NZ_CP089929.1"/>
</dbReference>
<evidence type="ECO:0000256" key="1">
    <source>
        <dbReference type="SAM" id="MobiDB-lite"/>
    </source>
</evidence>
<feature type="signal peptide" evidence="2">
    <location>
        <begin position="1"/>
        <end position="18"/>
    </location>
</feature>
<dbReference type="Gene3D" id="3.10.100.10">
    <property type="entry name" value="Mannose-Binding Protein A, subunit A"/>
    <property type="match status" value="2"/>
</dbReference>
<proteinExistence type="predicted"/>
<feature type="region of interest" description="Disordered" evidence="1">
    <location>
        <begin position="25"/>
        <end position="52"/>
    </location>
</feature>
<dbReference type="SUPFAM" id="SSF56436">
    <property type="entry name" value="C-type lectin-like"/>
    <property type="match status" value="1"/>
</dbReference>
<gene>
    <name evidence="3" type="ORF">LVJ94_52565</name>
</gene>
<evidence type="ECO:0000256" key="2">
    <source>
        <dbReference type="SAM" id="SignalP"/>
    </source>
</evidence>
<evidence type="ECO:0000313" key="4">
    <source>
        <dbReference type="Proteomes" id="UP001374803"/>
    </source>
</evidence>
<feature type="compositionally biased region" description="Gly residues" evidence="1">
    <location>
        <begin position="34"/>
        <end position="48"/>
    </location>
</feature>
<reference evidence="3" key="1">
    <citation type="submission" date="2021-12" db="EMBL/GenBank/DDBJ databases">
        <title>Discovery of the Pendulisporaceae a myxobacterial family with distinct sporulation behavior and unique specialized metabolism.</title>
        <authorList>
            <person name="Garcia R."/>
            <person name="Popoff A."/>
            <person name="Bader C.D."/>
            <person name="Loehr J."/>
            <person name="Walesch S."/>
            <person name="Walt C."/>
            <person name="Boldt J."/>
            <person name="Bunk B."/>
            <person name="Haeckl F.J.F.P.J."/>
            <person name="Gunesch A.P."/>
            <person name="Birkelbach J."/>
            <person name="Nuebel U."/>
            <person name="Pietschmann T."/>
            <person name="Bach T."/>
            <person name="Mueller R."/>
        </authorList>
    </citation>
    <scope>NUCLEOTIDE SEQUENCE</scope>
    <source>
        <strain evidence="3">MSr11367</strain>
    </source>
</reference>
<organism evidence="3 4">
    <name type="scientific">Pendulispora rubella</name>
    <dbReference type="NCBI Taxonomy" id="2741070"/>
    <lineage>
        <taxon>Bacteria</taxon>
        <taxon>Pseudomonadati</taxon>
        <taxon>Myxococcota</taxon>
        <taxon>Myxococcia</taxon>
        <taxon>Myxococcales</taxon>
        <taxon>Sorangiineae</taxon>
        <taxon>Pendulisporaceae</taxon>
        <taxon>Pendulispora</taxon>
    </lineage>
</organism>